<comment type="caution">
    <text evidence="2">The sequence shown here is derived from an EMBL/GenBank/DDBJ whole genome shotgun (WGS) entry which is preliminary data.</text>
</comment>
<keyword evidence="1" id="KW-0812">Transmembrane</keyword>
<dbReference type="OrthoDB" id="1898501at2759"/>
<dbReference type="InterPro" id="IPR036259">
    <property type="entry name" value="MFS_trans_sf"/>
</dbReference>
<dbReference type="EMBL" id="JAAMPC010000005">
    <property type="protein sequence ID" value="KAG2311843.1"/>
    <property type="molecule type" value="Genomic_DNA"/>
</dbReference>
<gene>
    <name evidence="2" type="ORF">Bca52824_023400</name>
</gene>
<organism evidence="2 3">
    <name type="scientific">Brassica carinata</name>
    <name type="common">Ethiopian mustard</name>
    <name type="synonym">Abyssinian cabbage</name>
    <dbReference type="NCBI Taxonomy" id="52824"/>
    <lineage>
        <taxon>Eukaryota</taxon>
        <taxon>Viridiplantae</taxon>
        <taxon>Streptophyta</taxon>
        <taxon>Embryophyta</taxon>
        <taxon>Tracheophyta</taxon>
        <taxon>Spermatophyta</taxon>
        <taxon>Magnoliopsida</taxon>
        <taxon>eudicotyledons</taxon>
        <taxon>Gunneridae</taxon>
        <taxon>Pentapetalae</taxon>
        <taxon>rosids</taxon>
        <taxon>malvids</taxon>
        <taxon>Brassicales</taxon>
        <taxon>Brassicaceae</taxon>
        <taxon>Brassiceae</taxon>
        <taxon>Brassica</taxon>
    </lineage>
</organism>
<evidence type="ECO:0000313" key="2">
    <source>
        <dbReference type="EMBL" id="KAG2311843.1"/>
    </source>
</evidence>
<protein>
    <submittedName>
        <fullName evidence="2">Uncharacterized protein</fullName>
    </submittedName>
</protein>
<evidence type="ECO:0000256" key="1">
    <source>
        <dbReference type="SAM" id="Phobius"/>
    </source>
</evidence>
<feature type="transmembrane region" description="Helical" evidence="1">
    <location>
        <begin position="74"/>
        <end position="91"/>
    </location>
</feature>
<keyword evidence="1" id="KW-0472">Membrane</keyword>
<reference evidence="2 3" key="1">
    <citation type="submission" date="2020-02" db="EMBL/GenBank/DDBJ databases">
        <authorList>
            <person name="Ma Q."/>
            <person name="Huang Y."/>
            <person name="Song X."/>
            <person name="Pei D."/>
        </authorList>
    </citation>
    <scope>NUCLEOTIDE SEQUENCE [LARGE SCALE GENOMIC DNA]</scope>
    <source>
        <strain evidence="2">Sxm20200214</strain>
        <tissue evidence="2">Leaf</tissue>
    </source>
</reference>
<dbReference type="Proteomes" id="UP000886595">
    <property type="component" value="Unassembled WGS sequence"/>
</dbReference>
<keyword evidence="1" id="KW-1133">Transmembrane helix</keyword>
<name>A0A8X8AUI3_BRACI</name>
<feature type="transmembrane region" description="Helical" evidence="1">
    <location>
        <begin position="103"/>
        <end position="123"/>
    </location>
</feature>
<accession>A0A8X8AUI3</accession>
<evidence type="ECO:0000313" key="3">
    <source>
        <dbReference type="Proteomes" id="UP000886595"/>
    </source>
</evidence>
<sequence>MATLDPKNNGYVAPLNRDDDYEVGEVVEVHDNKSVVSISQETNEKGGWTNAIILLGNQGLATLAFFGVGGANNVSKWTGTVYISLVGAFFSDSYWRRYLTCTIFQIIFVLGVGLLSFTSWFFLTKPRGCGDGNFTCTPPSSLGVAFGYRGHQPTLATSVQISLVIMVIGVTRLSDYRIGGFSWPDLTLSLCQAMLEPVTTRAPGVRGYCSEVEC</sequence>
<keyword evidence="3" id="KW-1185">Reference proteome</keyword>
<proteinExistence type="predicted"/>
<feature type="transmembrane region" description="Helical" evidence="1">
    <location>
        <begin position="48"/>
        <end position="68"/>
    </location>
</feature>
<dbReference type="Gene3D" id="1.20.1250.20">
    <property type="entry name" value="MFS general substrate transporter like domains"/>
    <property type="match status" value="1"/>
</dbReference>
<dbReference type="AlphaFoldDB" id="A0A8X8AUI3"/>